<comment type="caution">
    <text evidence="9">The sequence shown here is derived from an EMBL/GenBank/DDBJ whole genome shotgun (WGS) entry which is preliminary data.</text>
</comment>
<comment type="subcellular location">
    <subcellularLocation>
        <location evidence="1">Nucleus</location>
    </subcellularLocation>
</comment>
<dbReference type="GO" id="GO:0003700">
    <property type="term" value="F:DNA-binding transcription factor activity"/>
    <property type="evidence" value="ECO:0007669"/>
    <property type="project" value="InterPro"/>
</dbReference>
<evidence type="ECO:0000259" key="8">
    <source>
        <dbReference type="SMART" id="SM00415"/>
    </source>
</evidence>
<gene>
    <name evidence="9" type="ORF">OPV22_018764</name>
</gene>
<evidence type="ECO:0000256" key="3">
    <source>
        <dbReference type="ARBA" id="ARBA00022553"/>
    </source>
</evidence>
<dbReference type="EMBL" id="JAQQAF010000005">
    <property type="protein sequence ID" value="KAJ8486279.1"/>
    <property type="molecule type" value="Genomic_DNA"/>
</dbReference>
<dbReference type="PANTHER" id="PTHR10015:SF427">
    <property type="entry name" value="HEAT SHOCK FACTOR PROTEIN"/>
    <property type="match status" value="1"/>
</dbReference>
<sequence>MVDDPATDAIVSWGPANNSFVVWNTTAFGRDLVPKYFKHNDFSSFSPELFDRELFFTFGSFWMQFLNQISGVILSEIWKCLMNSQAWKAFLYHPIEKHDDEKLPSISDPFWEQLFTSSPLLGDADEKIYLLFIMLIKGFHSNVICCHLSAKLHSRCDWSEVGRQRMLTPFRPPPLLVPKLLHSTRKWCFSSINEEAQEIDHKFQVSDKTKSAFGAGSAMSKNRSLDDHHSDDQMKTKAETCSILSCLQTTPINS</sequence>
<protein>
    <recommendedName>
        <fullName evidence="8">HSF-type DNA-binding domain-containing protein</fullName>
    </recommendedName>
</protein>
<reference evidence="9 10" key="1">
    <citation type="submission" date="2022-12" db="EMBL/GenBank/DDBJ databases">
        <title>Chromosome-scale assembly of the Ensete ventricosum genome.</title>
        <authorList>
            <person name="Dussert Y."/>
            <person name="Stocks J."/>
            <person name="Wendawek A."/>
            <person name="Woldeyes F."/>
            <person name="Nichols R.A."/>
            <person name="Borrell J.S."/>
        </authorList>
    </citation>
    <scope>NUCLEOTIDE SEQUENCE [LARGE SCALE GENOMIC DNA]</scope>
    <source>
        <strain evidence="10">cv. Maze</strain>
        <tissue evidence="9">Seeds</tissue>
    </source>
</reference>
<dbReference type="GO" id="GO:0000978">
    <property type="term" value="F:RNA polymerase II cis-regulatory region sequence-specific DNA binding"/>
    <property type="evidence" value="ECO:0007669"/>
    <property type="project" value="TreeGrafter"/>
</dbReference>
<dbReference type="InterPro" id="IPR036390">
    <property type="entry name" value="WH_DNA-bd_sf"/>
</dbReference>
<keyword evidence="6" id="KW-0539">Nucleus</keyword>
<dbReference type="AlphaFoldDB" id="A0AAV8QR70"/>
<evidence type="ECO:0000313" key="9">
    <source>
        <dbReference type="EMBL" id="KAJ8486279.1"/>
    </source>
</evidence>
<evidence type="ECO:0000256" key="1">
    <source>
        <dbReference type="ARBA" id="ARBA00004123"/>
    </source>
</evidence>
<feature type="domain" description="HSF-type DNA-binding" evidence="8">
    <location>
        <begin position="1"/>
        <end position="109"/>
    </location>
</feature>
<dbReference type="InterPro" id="IPR000232">
    <property type="entry name" value="HSF_DNA-bd"/>
</dbReference>
<proteinExistence type="inferred from homology"/>
<keyword evidence="5" id="KW-0238">DNA-binding</keyword>
<dbReference type="SMART" id="SM00415">
    <property type="entry name" value="HSF"/>
    <property type="match status" value="1"/>
</dbReference>
<evidence type="ECO:0000256" key="6">
    <source>
        <dbReference type="ARBA" id="ARBA00023242"/>
    </source>
</evidence>
<dbReference type="Proteomes" id="UP001222027">
    <property type="component" value="Unassembled WGS sequence"/>
</dbReference>
<keyword evidence="10" id="KW-1185">Reference proteome</keyword>
<accession>A0AAV8QR70</accession>
<name>A0AAV8QR70_ENSVE</name>
<dbReference type="GO" id="GO:0005634">
    <property type="term" value="C:nucleus"/>
    <property type="evidence" value="ECO:0007669"/>
    <property type="project" value="UniProtKB-SubCell"/>
</dbReference>
<dbReference type="SUPFAM" id="SSF46785">
    <property type="entry name" value="Winged helix' DNA-binding domain"/>
    <property type="match status" value="1"/>
</dbReference>
<evidence type="ECO:0000256" key="7">
    <source>
        <dbReference type="RuleBase" id="RU004020"/>
    </source>
</evidence>
<dbReference type="InterPro" id="IPR036388">
    <property type="entry name" value="WH-like_DNA-bd_sf"/>
</dbReference>
<evidence type="ECO:0000256" key="4">
    <source>
        <dbReference type="ARBA" id="ARBA00023016"/>
    </source>
</evidence>
<keyword evidence="3" id="KW-0597">Phosphoprotein</keyword>
<comment type="similarity">
    <text evidence="7">Belongs to the HSF family.</text>
</comment>
<dbReference type="GO" id="GO:0034605">
    <property type="term" value="P:cellular response to heat"/>
    <property type="evidence" value="ECO:0007669"/>
    <property type="project" value="TreeGrafter"/>
</dbReference>
<dbReference type="Gene3D" id="1.10.10.10">
    <property type="entry name" value="Winged helix-like DNA-binding domain superfamily/Winged helix DNA-binding domain"/>
    <property type="match status" value="1"/>
</dbReference>
<dbReference type="Pfam" id="PF00447">
    <property type="entry name" value="HSF_DNA-bind"/>
    <property type="match status" value="1"/>
</dbReference>
<evidence type="ECO:0000313" key="10">
    <source>
        <dbReference type="Proteomes" id="UP001222027"/>
    </source>
</evidence>
<evidence type="ECO:0000256" key="5">
    <source>
        <dbReference type="ARBA" id="ARBA00023125"/>
    </source>
</evidence>
<comment type="subunit">
    <text evidence="2">Homotrimer.</text>
</comment>
<dbReference type="PANTHER" id="PTHR10015">
    <property type="entry name" value="HEAT SHOCK TRANSCRIPTION FACTOR"/>
    <property type="match status" value="1"/>
</dbReference>
<dbReference type="GO" id="GO:0006357">
    <property type="term" value="P:regulation of transcription by RNA polymerase II"/>
    <property type="evidence" value="ECO:0007669"/>
    <property type="project" value="TreeGrafter"/>
</dbReference>
<keyword evidence="4" id="KW-0346">Stress response</keyword>
<evidence type="ECO:0000256" key="2">
    <source>
        <dbReference type="ARBA" id="ARBA00011233"/>
    </source>
</evidence>
<organism evidence="9 10">
    <name type="scientific">Ensete ventricosum</name>
    <name type="common">Abyssinian banana</name>
    <name type="synonym">Musa ensete</name>
    <dbReference type="NCBI Taxonomy" id="4639"/>
    <lineage>
        <taxon>Eukaryota</taxon>
        <taxon>Viridiplantae</taxon>
        <taxon>Streptophyta</taxon>
        <taxon>Embryophyta</taxon>
        <taxon>Tracheophyta</taxon>
        <taxon>Spermatophyta</taxon>
        <taxon>Magnoliopsida</taxon>
        <taxon>Liliopsida</taxon>
        <taxon>Zingiberales</taxon>
        <taxon>Musaceae</taxon>
        <taxon>Ensete</taxon>
    </lineage>
</organism>